<feature type="region of interest" description="Disordered" evidence="1">
    <location>
        <begin position="292"/>
        <end position="377"/>
    </location>
</feature>
<feature type="compositionally biased region" description="Gly residues" evidence="1">
    <location>
        <begin position="318"/>
        <end position="338"/>
    </location>
</feature>
<dbReference type="KEGG" id="svp:Pan189_41300"/>
<dbReference type="EMBL" id="CP036268">
    <property type="protein sequence ID" value="QDT39721.1"/>
    <property type="molecule type" value="Genomic_DNA"/>
</dbReference>
<proteinExistence type="predicted"/>
<reference evidence="2 3" key="1">
    <citation type="submission" date="2019-02" db="EMBL/GenBank/DDBJ databases">
        <title>Deep-cultivation of Planctomycetes and their phenomic and genomic characterization uncovers novel biology.</title>
        <authorList>
            <person name="Wiegand S."/>
            <person name="Jogler M."/>
            <person name="Boedeker C."/>
            <person name="Pinto D."/>
            <person name="Vollmers J."/>
            <person name="Rivas-Marin E."/>
            <person name="Kohn T."/>
            <person name="Peeters S.H."/>
            <person name="Heuer A."/>
            <person name="Rast P."/>
            <person name="Oberbeckmann S."/>
            <person name="Bunk B."/>
            <person name="Jeske O."/>
            <person name="Meyerdierks A."/>
            <person name="Storesund J.E."/>
            <person name="Kallscheuer N."/>
            <person name="Luecker S."/>
            <person name="Lage O.M."/>
            <person name="Pohl T."/>
            <person name="Merkel B.J."/>
            <person name="Hornburger P."/>
            <person name="Mueller R.-W."/>
            <person name="Bruemmer F."/>
            <person name="Labrenz M."/>
            <person name="Spormann A.M."/>
            <person name="Op den Camp H."/>
            <person name="Overmann J."/>
            <person name="Amann R."/>
            <person name="Jetten M.S.M."/>
            <person name="Mascher T."/>
            <person name="Medema M.H."/>
            <person name="Devos D.P."/>
            <person name="Kaster A.-K."/>
            <person name="Ovreas L."/>
            <person name="Rohde M."/>
            <person name="Galperin M.Y."/>
            <person name="Jogler C."/>
        </authorList>
    </citation>
    <scope>NUCLEOTIDE SEQUENCE [LARGE SCALE GENOMIC DNA]</scope>
    <source>
        <strain evidence="2 3">Pan189</strain>
    </source>
</reference>
<feature type="compositionally biased region" description="Low complexity" evidence="1">
    <location>
        <begin position="339"/>
        <end position="377"/>
    </location>
</feature>
<protein>
    <submittedName>
        <fullName evidence="2">Uncharacterized protein</fullName>
    </submittedName>
</protein>
<dbReference type="AlphaFoldDB" id="A0A517R7C1"/>
<accession>A0A517R7C1</accession>
<keyword evidence="3" id="KW-1185">Reference proteome</keyword>
<gene>
    <name evidence="2" type="ORF">Pan189_41300</name>
</gene>
<evidence type="ECO:0000313" key="3">
    <source>
        <dbReference type="Proteomes" id="UP000317318"/>
    </source>
</evidence>
<name>A0A517R7C1_9PLAN</name>
<dbReference type="Proteomes" id="UP000317318">
    <property type="component" value="Chromosome"/>
</dbReference>
<organism evidence="2 3">
    <name type="scientific">Stratiformator vulcanicus</name>
    <dbReference type="NCBI Taxonomy" id="2527980"/>
    <lineage>
        <taxon>Bacteria</taxon>
        <taxon>Pseudomonadati</taxon>
        <taxon>Planctomycetota</taxon>
        <taxon>Planctomycetia</taxon>
        <taxon>Planctomycetales</taxon>
        <taxon>Planctomycetaceae</taxon>
        <taxon>Stratiformator</taxon>
    </lineage>
</organism>
<dbReference type="RefSeq" id="WP_145365844.1">
    <property type="nucleotide sequence ID" value="NZ_CP036268.1"/>
</dbReference>
<evidence type="ECO:0000313" key="2">
    <source>
        <dbReference type="EMBL" id="QDT39721.1"/>
    </source>
</evidence>
<feature type="compositionally biased region" description="Low complexity" evidence="1">
    <location>
        <begin position="308"/>
        <end position="317"/>
    </location>
</feature>
<sequence length="529" mass="53714">MNEPFPVLQPGDRIDLRASTWNAMIRAGRRTRSASGPAAASKGRGVNGVWLLVENDTGRDVEQFDACLVAGSILGPADGGFEQDSPTGLLTLDTGDPFATPAIALESIPNGETGRVLMIGASLVRVEVTDDDDDHAAVTDVASAATTGDHLARHFKTGTTGPLKLWWVEPDPGSGQSTAGVDLRWALALIGGSDGGGVRLGRCTSEGGSASASTGSGDLRVWELQPVSVLFNDAAGVQVSSTVDLSGDRIFAAAPEDITYSDDLLVSFAPGTGGDLFVLNSYGIAVVPSVSGSASGSGSPSGTGSLSGSGTASASGSQGSGTGGSGSGGSGSGSGSISGSGPSVSASGSNSQGSVSASDGSGSLGSGSSSSASSGSSSSAIVIPKVTACGCDDVPQYWDIDSIDIIRTTTWDCTPGDTATYTKYHRLGHSSGCEWTDNDIHGGTENFAAPADDCRFGSLRLWDTPWGWLRLDISTSRNTWIALYRALYADEAEKCALLTGGDLVLTKQSDGYWHYTWPATITLTPSAGP</sequence>
<evidence type="ECO:0000256" key="1">
    <source>
        <dbReference type="SAM" id="MobiDB-lite"/>
    </source>
</evidence>